<reference evidence="3" key="1">
    <citation type="submission" date="2022-08" db="EMBL/GenBank/DDBJ databases">
        <authorList>
            <person name="Deng Y."/>
            <person name="Han X.-F."/>
            <person name="Zhang Y.-Q."/>
        </authorList>
    </citation>
    <scope>NUCLEOTIDE SEQUENCE</scope>
    <source>
        <strain evidence="3">CPCC 203386</strain>
    </source>
</reference>
<sequence>MARITLGIGSSHAPQLATPPTEWGQRAVADRKNKQLIYKGIQYDFDELLALRGAVFDQELTAEVWAERYARARAAIAKLGETIRESGVDVLVIVSSDHKETFDDEVLSPFVVYWGETVEHVPFTQEALDHFPPGLAIAEVSNVPEVATTRQTDAELALHLIHGIQEEGFDPSASQRLPKGKYDDYGIPHGWGYILQQIQGGEDVLPFVPIFVNTFWHPNPPTARRSYDFGVALGKAIESYPKDIKVGVVASGGLSHFVVDEELDHEFLEALKNKDESVLAGYDADVLRSGTSELRNWIVTAGALAATDLEATVVDYVPAYRSEAGTGAGLGFVSWSAPSGAASASAE</sequence>
<evidence type="ECO:0000259" key="2">
    <source>
        <dbReference type="Pfam" id="PF02900"/>
    </source>
</evidence>
<evidence type="ECO:0000313" key="3">
    <source>
        <dbReference type="EMBL" id="MCS5734524.1"/>
    </source>
</evidence>
<dbReference type="InterPro" id="IPR004183">
    <property type="entry name" value="Xdiol_dOase_suB"/>
</dbReference>
<dbReference type="SUPFAM" id="SSF53213">
    <property type="entry name" value="LigB-like"/>
    <property type="match status" value="1"/>
</dbReference>
<name>A0ABT2H3N5_9MICO</name>
<comment type="caution">
    <text evidence="3">The sequence shown here is derived from an EMBL/GenBank/DDBJ whole genome shotgun (WGS) entry which is preliminary data.</text>
</comment>
<dbReference type="EMBL" id="JANLCJ010000004">
    <property type="protein sequence ID" value="MCS5734524.1"/>
    <property type="molecule type" value="Genomic_DNA"/>
</dbReference>
<dbReference type="Proteomes" id="UP001165586">
    <property type="component" value="Unassembled WGS sequence"/>
</dbReference>
<dbReference type="RefSeq" id="WP_259539389.1">
    <property type="nucleotide sequence ID" value="NZ_JANLCJ010000004.1"/>
</dbReference>
<protein>
    <recommendedName>
        <fullName evidence="2">Extradiol ring-cleavage dioxygenase class III enzyme subunit B domain-containing protein</fullName>
    </recommendedName>
</protein>
<dbReference type="Pfam" id="PF02900">
    <property type="entry name" value="LigB"/>
    <property type="match status" value="1"/>
</dbReference>
<accession>A0ABT2H3N5</accession>
<feature type="region of interest" description="Disordered" evidence="1">
    <location>
        <begin position="1"/>
        <end position="24"/>
    </location>
</feature>
<evidence type="ECO:0000256" key="1">
    <source>
        <dbReference type="SAM" id="MobiDB-lite"/>
    </source>
</evidence>
<organism evidence="3 4">
    <name type="scientific">Herbiconiux daphne</name>
    <dbReference type="NCBI Taxonomy" id="2970914"/>
    <lineage>
        <taxon>Bacteria</taxon>
        <taxon>Bacillati</taxon>
        <taxon>Actinomycetota</taxon>
        <taxon>Actinomycetes</taxon>
        <taxon>Micrococcales</taxon>
        <taxon>Microbacteriaceae</taxon>
        <taxon>Herbiconiux</taxon>
    </lineage>
</organism>
<dbReference type="Gene3D" id="3.40.830.10">
    <property type="entry name" value="LigB-like"/>
    <property type="match status" value="1"/>
</dbReference>
<feature type="domain" description="Extradiol ring-cleavage dioxygenase class III enzyme subunit B" evidence="2">
    <location>
        <begin position="75"/>
        <end position="308"/>
    </location>
</feature>
<proteinExistence type="predicted"/>
<evidence type="ECO:0000313" key="4">
    <source>
        <dbReference type="Proteomes" id="UP001165586"/>
    </source>
</evidence>
<gene>
    <name evidence="3" type="ORF">N1032_12315</name>
</gene>
<keyword evidence="4" id="KW-1185">Reference proteome</keyword>